<feature type="non-terminal residue" evidence="2">
    <location>
        <position position="1"/>
    </location>
</feature>
<feature type="compositionally biased region" description="Basic and acidic residues" evidence="1">
    <location>
        <begin position="274"/>
        <end position="285"/>
    </location>
</feature>
<feature type="region of interest" description="Disordered" evidence="1">
    <location>
        <begin position="253"/>
        <end position="389"/>
    </location>
</feature>
<proteinExistence type="predicted"/>
<dbReference type="EMBL" id="AGNL01035724">
    <property type="protein sequence ID" value="EJK54501.1"/>
    <property type="molecule type" value="Genomic_DNA"/>
</dbReference>
<name>K0S097_THAOC</name>
<comment type="caution">
    <text evidence="2">The sequence shown here is derived from an EMBL/GenBank/DDBJ whole genome shotgun (WGS) entry which is preliminary data.</text>
</comment>
<reference evidence="2 3" key="1">
    <citation type="journal article" date="2012" name="Genome Biol.">
        <title>Genome and low-iron response of an oceanic diatom adapted to chronic iron limitation.</title>
        <authorList>
            <person name="Lommer M."/>
            <person name="Specht M."/>
            <person name="Roy A.S."/>
            <person name="Kraemer L."/>
            <person name="Andreson R."/>
            <person name="Gutowska M.A."/>
            <person name="Wolf J."/>
            <person name="Bergner S.V."/>
            <person name="Schilhabel M.B."/>
            <person name="Klostermeier U.C."/>
            <person name="Beiko R.G."/>
            <person name="Rosenstiel P."/>
            <person name="Hippler M."/>
            <person name="Laroche J."/>
        </authorList>
    </citation>
    <scope>NUCLEOTIDE SEQUENCE [LARGE SCALE GENOMIC DNA]</scope>
    <source>
        <strain evidence="2 3">CCMP1005</strain>
    </source>
</reference>
<evidence type="ECO:0000313" key="2">
    <source>
        <dbReference type="EMBL" id="EJK54501.1"/>
    </source>
</evidence>
<dbReference type="AlphaFoldDB" id="K0S097"/>
<feature type="compositionally biased region" description="Low complexity" evidence="1">
    <location>
        <begin position="304"/>
        <end position="318"/>
    </location>
</feature>
<gene>
    <name evidence="2" type="ORF">THAOC_25866</name>
</gene>
<organism evidence="2 3">
    <name type="scientific">Thalassiosira oceanica</name>
    <name type="common">Marine diatom</name>
    <dbReference type="NCBI Taxonomy" id="159749"/>
    <lineage>
        <taxon>Eukaryota</taxon>
        <taxon>Sar</taxon>
        <taxon>Stramenopiles</taxon>
        <taxon>Ochrophyta</taxon>
        <taxon>Bacillariophyta</taxon>
        <taxon>Coscinodiscophyceae</taxon>
        <taxon>Thalassiosirophycidae</taxon>
        <taxon>Thalassiosirales</taxon>
        <taxon>Thalassiosiraceae</taxon>
        <taxon>Thalassiosira</taxon>
    </lineage>
</organism>
<sequence length="389" mass="40687">TAPTSLLTLLQTCGGGLRLGRVKIMNSRSGTAACIGRAGLLYPTSTGGPHACYRYRRRGKLSDGGSSLSTLVGTASSASAFEGEDSSAALDVTNFSPFSSPRRPLAAPAPSLPLPAGGYVLAMTRPSIAHVSRSCRVGWKMPNAPATGLSSLKLGLDSTLQVYAYTNRGVLTPGGSNGDLAGPTQGRAVWFGLPGQLGPLPCAGALPLVGLTVGLRDRTASQITVNYGYRALPRDLPRVPKPLADMTRPLWQPLSTIPTAGGSQDTGVAQSSEQSRRSEMEERGVLARMTATRETGRDRRTETVRAPAGAGRPTGTPTGPVPLPPRRLNNDGTNPDVLEPIAIMEDVSSSHRKHGTAIAHKRENGLKDDDEGDDEDEDDGDSSGEEDNG</sequence>
<feature type="compositionally biased region" description="Polar residues" evidence="1">
    <location>
        <begin position="253"/>
        <end position="269"/>
    </location>
</feature>
<keyword evidence="3" id="KW-1185">Reference proteome</keyword>
<evidence type="ECO:0000313" key="3">
    <source>
        <dbReference type="Proteomes" id="UP000266841"/>
    </source>
</evidence>
<accession>K0S097</accession>
<dbReference type="Proteomes" id="UP000266841">
    <property type="component" value="Unassembled WGS sequence"/>
</dbReference>
<protein>
    <submittedName>
        <fullName evidence="2">Uncharacterized protein</fullName>
    </submittedName>
</protein>
<feature type="compositionally biased region" description="Basic and acidic residues" evidence="1">
    <location>
        <begin position="294"/>
        <end position="303"/>
    </location>
</feature>
<evidence type="ECO:0000256" key="1">
    <source>
        <dbReference type="SAM" id="MobiDB-lite"/>
    </source>
</evidence>
<feature type="compositionally biased region" description="Acidic residues" evidence="1">
    <location>
        <begin position="368"/>
        <end position="389"/>
    </location>
</feature>